<dbReference type="Proteomes" id="UP000558284">
    <property type="component" value="Unassembled WGS sequence"/>
</dbReference>
<dbReference type="AlphaFoldDB" id="A0A838B8J7"/>
<evidence type="ECO:0000313" key="3">
    <source>
        <dbReference type="Proteomes" id="UP000558284"/>
    </source>
</evidence>
<accession>A0A838B8J7</accession>
<gene>
    <name evidence="2" type="ORF">H0241_19975</name>
</gene>
<keyword evidence="3" id="KW-1185">Reference proteome</keyword>
<organism evidence="2 3">
    <name type="scientific">Mesorhizobium neociceri</name>
    <dbReference type="NCBI Taxonomy" id="1307853"/>
    <lineage>
        <taxon>Bacteria</taxon>
        <taxon>Pseudomonadati</taxon>
        <taxon>Pseudomonadota</taxon>
        <taxon>Alphaproteobacteria</taxon>
        <taxon>Hyphomicrobiales</taxon>
        <taxon>Phyllobacteriaceae</taxon>
        <taxon>Mesorhizobium</taxon>
    </lineage>
</organism>
<dbReference type="RefSeq" id="WP_181059783.1">
    <property type="nucleotide sequence ID" value="NZ_JACDTY010000010.1"/>
</dbReference>
<feature type="region of interest" description="Disordered" evidence="1">
    <location>
        <begin position="84"/>
        <end position="105"/>
    </location>
</feature>
<reference evidence="2 3" key="1">
    <citation type="submission" date="2020-07" db="EMBL/GenBank/DDBJ databases">
        <title>Definition of the novel symbiovar canariense within Mesorhizobium novociceri, a new species of genus Mesorhizobium nodulating Cicer canariense in the Caldera de Taburiente National Park (La Palma, Canary Islands).</title>
        <authorList>
            <person name="Leon-Barrios M."/>
            <person name="Perez-Yepez J."/>
            <person name="Flores-Felix J.D."/>
            <person name="Ramirez-Baena M.H."/>
            <person name="Pulido-Suarez L."/>
            <person name="Igual J.M."/>
            <person name="Velazquez E."/>
            <person name="Peix A."/>
        </authorList>
    </citation>
    <scope>NUCLEOTIDE SEQUENCE [LARGE SCALE GENOMIC DNA]</scope>
    <source>
        <strain evidence="2 3">CCANP35</strain>
    </source>
</reference>
<protein>
    <submittedName>
        <fullName evidence="2">Uncharacterized protein</fullName>
    </submittedName>
</protein>
<sequence length="143" mass="15296">MAHGCGNSLSKQGDDPSRSMGGMAVFGKPGHQTLGGQAFARPPKLLSIVVGVFRQATVSSTRRLGAVARVDPVALRGRPWLRKPVAERPQGGGVVRASPSQQQTERKIDYIPTSNTPQANFTFLSSMPKTLLKIGATTAWAWK</sequence>
<name>A0A838B8J7_9HYPH</name>
<dbReference type="EMBL" id="JACDTY010000010">
    <property type="protein sequence ID" value="MBA1142503.1"/>
    <property type="molecule type" value="Genomic_DNA"/>
</dbReference>
<comment type="caution">
    <text evidence="2">The sequence shown here is derived from an EMBL/GenBank/DDBJ whole genome shotgun (WGS) entry which is preliminary data.</text>
</comment>
<evidence type="ECO:0000256" key="1">
    <source>
        <dbReference type="SAM" id="MobiDB-lite"/>
    </source>
</evidence>
<feature type="region of interest" description="Disordered" evidence="1">
    <location>
        <begin position="1"/>
        <end position="25"/>
    </location>
</feature>
<proteinExistence type="predicted"/>
<evidence type="ECO:0000313" key="2">
    <source>
        <dbReference type="EMBL" id="MBA1142503.1"/>
    </source>
</evidence>